<dbReference type="Proteomes" id="UP000234331">
    <property type="component" value="Unassembled WGS sequence"/>
</dbReference>
<evidence type="ECO:0000313" key="3">
    <source>
        <dbReference type="Proteomes" id="UP000234331"/>
    </source>
</evidence>
<dbReference type="AlphaFoldDB" id="A0A2I2KLS6"/>
<sequence>MRGGRRLRRRCSGIHRPPPDSSWSCGGWRVDQHLVLCGEVFPIVEVEKVMDVGSVHIGWQGQCLGVGRFPLGPGHASHSHSREPVIAALPCESVPARAV</sequence>
<proteinExistence type="predicted"/>
<gene>
    <name evidence="2" type="ORF">FRACA_1490010</name>
</gene>
<evidence type="ECO:0000256" key="1">
    <source>
        <dbReference type="SAM" id="MobiDB-lite"/>
    </source>
</evidence>
<name>A0A2I2KLS6_9ACTN</name>
<dbReference type="EMBL" id="FZMO01000056">
    <property type="protein sequence ID" value="SNQ46618.1"/>
    <property type="molecule type" value="Genomic_DNA"/>
</dbReference>
<evidence type="ECO:0000313" key="2">
    <source>
        <dbReference type="EMBL" id="SNQ46618.1"/>
    </source>
</evidence>
<accession>A0A2I2KLS6</accession>
<feature type="compositionally biased region" description="Basic residues" evidence="1">
    <location>
        <begin position="1"/>
        <end position="13"/>
    </location>
</feature>
<protein>
    <submittedName>
        <fullName evidence="2">Uncharacterized protein</fullName>
    </submittedName>
</protein>
<feature type="region of interest" description="Disordered" evidence="1">
    <location>
        <begin position="1"/>
        <end position="21"/>
    </location>
</feature>
<reference evidence="2 3" key="1">
    <citation type="submission" date="2017-06" db="EMBL/GenBank/DDBJ databases">
        <authorList>
            <person name="Kim H.J."/>
            <person name="Triplett B.A."/>
        </authorList>
    </citation>
    <scope>NUCLEOTIDE SEQUENCE [LARGE SCALE GENOMIC DNA]</scope>
    <source>
        <strain evidence="2">FRACA_ARgP5</strain>
    </source>
</reference>
<organism evidence="2 3">
    <name type="scientific">Frankia canadensis</name>
    <dbReference type="NCBI Taxonomy" id="1836972"/>
    <lineage>
        <taxon>Bacteria</taxon>
        <taxon>Bacillati</taxon>
        <taxon>Actinomycetota</taxon>
        <taxon>Actinomycetes</taxon>
        <taxon>Frankiales</taxon>
        <taxon>Frankiaceae</taxon>
        <taxon>Frankia</taxon>
    </lineage>
</organism>
<keyword evidence="3" id="KW-1185">Reference proteome</keyword>